<comment type="caution">
    <text evidence="2">The sequence shown here is derived from an EMBL/GenBank/DDBJ whole genome shotgun (WGS) entry which is preliminary data.</text>
</comment>
<feature type="compositionally biased region" description="Basic residues" evidence="1">
    <location>
        <begin position="26"/>
        <end position="38"/>
    </location>
</feature>
<evidence type="ECO:0000313" key="2">
    <source>
        <dbReference type="EMBL" id="KAL0131189.1"/>
    </source>
</evidence>
<keyword evidence="3" id="KW-1185">Reference proteome</keyword>
<evidence type="ECO:0000256" key="1">
    <source>
        <dbReference type="SAM" id="MobiDB-lite"/>
    </source>
</evidence>
<accession>A0AAW2GVA6</accession>
<evidence type="ECO:0000313" key="3">
    <source>
        <dbReference type="Proteomes" id="UP001430953"/>
    </source>
</evidence>
<feature type="region of interest" description="Disordered" evidence="1">
    <location>
        <begin position="21"/>
        <end position="62"/>
    </location>
</feature>
<dbReference type="Proteomes" id="UP001430953">
    <property type="component" value="Unassembled WGS sequence"/>
</dbReference>
<reference evidence="2 3" key="1">
    <citation type="submission" date="2023-03" db="EMBL/GenBank/DDBJ databases">
        <title>High recombination rates correlate with genetic variation in Cardiocondyla obscurior ants.</title>
        <authorList>
            <person name="Errbii M."/>
        </authorList>
    </citation>
    <scope>NUCLEOTIDE SEQUENCE [LARGE SCALE GENOMIC DNA]</scope>
    <source>
        <strain evidence="2">Alpha-2009</strain>
        <tissue evidence="2">Whole body</tissue>
    </source>
</reference>
<dbReference type="AlphaFoldDB" id="A0AAW2GVA6"/>
<dbReference type="EMBL" id="JADYXP020000002">
    <property type="protein sequence ID" value="KAL0131189.1"/>
    <property type="molecule type" value="Genomic_DNA"/>
</dbReference>
<sequence length="62" mass="7246">MVVVCSSWRIQVRERRTDGRFTNIPGKRKRERRGKKARCTLPSEQRKRKGAKGKSLAMFKSP</sequence>
<organism evidence="2 3">
    <name type="scientific">Cardiocondyla obscurior</name>
    <dbReference type="NCBI Taxonomy" id="286306"/>
    <lineage>
        <taxon>Eukaryota</taxon>
        <taxon>Metazoa</taxon>
        <taxon>Ecdysozoa</taxon>
        <taxon>Arthropoda</taxon>
        <taxon>Hexapoda</taxon>
        <taxon>Insecta</taxon>
        <taxon>Pterygota</taxon>
        <taxon>Neoptera</taxon>
        <taxon>Endopterygota</taxon>
        <taxon>Hymenoptera</taxon>
        <taxon>Apocrita</taxon>
        <taxon>Aculeata</taxon>
        <taxon>Formicoidea</taxon>
        <taxon>Formicidae</taxon>
        <taxon>Myrmicinae</taxon>
        <taxon>Cardiocondyla</taxon>
    </lineage>
</organism>
<name>A0AAW2GVA6_9HYME</name>
<protein>
    <submittedName>
        <fullName evidence="2">Uncharacterized protein</fullName>
    </submittedName>
</protein>
<proteinExistence type="predicted"/>
<gene>
    <name evidence="2" type="ORF">PUN28_002624</name>
</gene>